<name>H2ZMJ8_CIOSA</name>
<reference evidence="12" key="3">
    <citation type="submission" date="2025-09" db="UniProtKB">
        <authorList>
            <consortium name="Ensembl"/>
        </authorList>
    </citation>
    <scope>IDENTIFICATION</scope>
</reference>
<dbReference type="InterPro" id="IPR045888">
    <property type="entry name" value="Erv"/>
</dbReference>
<evidence type="ECO:0000256" key="5">
    <source>
        <dbReference type="ARBA" id="ARBA00022892"/>
    </source>
</evidence>
<evidence type="ECO:0000256" key="2">
    <source>
        <dbReference type="ARBA" id="ARBA00004457"/>
    </source>
</evidence>
<comment type="similarity">
    <text evidence="3">Belongs to the ERGIC family.</text>
</comment>
<feature type="transmembrane region" description="Helical" evidence="9">
    <location>
        <begin position="338"/>
        <end position="359"/>
    </location>
</feature>
<dbReference type="OMA" id="QRHEGCR"/>
<keyword evidence="4 9" id="KW-0812">Transmembrane</keyword>
<evidence type="ECO:0000256" key="6">
    <source>
        <dbReference type="ARBA" id="ARBA00022989"/>
    </source>
</evidence>
<evidence type="ECO:0000259" key="10">
    <source>
        <dbReference type="Pfam" id="PF07970"/>
    </source>
</evidence>
<dbReference type="eggNOG" id="KOG2667">
    <property type="taxonomic scope" value="Eukaryota"/>
</dbReference>
<dbReference type="Proteomes" id="UP000007875">
    <property type="component" value="Unassembled WGS sequence"/>
</dbReference>
<dbReference type="GeneTree" id="ENSGT00530000063113"/>
<dbReference type="GO" id="GO:0006890">
    <property type="term" value="P:retrograde vesicle-mediated transport, Golgi to endoplasmic reticulum"/>
    <property type="evidence" value="ECO:0007669"/>
    <property type="project" value="TreeGrafter"/>
</dbReference>
<evidence type="ECO:0000256" key="1">
    <source>
        <dbReference type="ARBA" id="ARBA00004257"/>
    </source>
</evidence>
<accession>H2ZMJ8</accession>
<dbReference type="Ensembl" id="ENSCSAVT00000019020.1">
    <property type="protein sequence ID" value="ENSCSAVP00000018814.1"/>
    <property type="gene ID" value="ENSCSAVG00000011055.1"/>
</dbReference>
<organism evidence="12 13">
    <name type="scientific">Ciona savignyi</name>
    <name type="common">Pacific transparent sea squirt</name>
    <dbReference type="NCBI Taxonomy" id="51511"/>
    <lineage>
        <taxon>Eukaryota</taxon>
        <taxon>Metazoa</taxon>
        <taxon>Chordata</taxon>
        <taxon>Tunicata</taxon>
        <taxon>Ascidiacea</taxon>
        <taxon>Phlebobranchia</taxon>
        <taxon>Cionidae</taxon>
        <taxon>Ciona</taxon>
    </lineage>
</organism>
<sequence length="380" mass="42647">WTQFFIKVKDFDAYPKTLEDFRIKTISGATVTIISGTIMLLLFMSELKYFLTMEVNSELFVDMSRGNKISINMNVTFPYVPCDFLSLDMIDVSGQRDIDVKHTLMKQPLNEDGSWVEEAAEKMDLTGTKPVLNATEPPPADYCGSCFGAETKDMTCCSSCADIKEAYRRKGWAFPKDDSITPCIGYDKVTDPVGTGCYLHGHLEVNRVAGNFHISPGKSYEVGHMHVHDMAQMGKYKNSNVSHQINHLSFGSTYPGQVHPLDNQVVTATKTSMAFQYYIKIVPTTYEKLNGDVSRTNQFSVTRHQKIYTDSTDSLPGMFVSYELSPMMVRYVERRRSFVHFLTSVCAIIGGVFTVAGLFDSFIYHGSKALQKKIELGKAS</sequence>
<feature type="domain" description="Endoplasmic reticulum vesicle transporter N-terminal" evidence="11">
    <location>
        <begin position="8"/>
        <end position="97"/>
    </location>
</feature>
<dbReference type="Pfam" id="PF13850">
    <property type="entry name" value="ERGIC_N"/>
    <property type="match status" value="1"/>
</dbReference>
<evidence type="ECO:0000313" key="12">
    <source>
        <dbReference type="Ensembl" id="ENSCSAVP00000018814.1"/>
    </source>
</evidence>
<dbReference type="InterPro" id="IPR012936">
    <property type="entry name" value="Erv_C"/>
</dbReference>
<evidence type="ECO:0000256" key="8">
    <source>
        <dbReference type="ARBA" id="ARBA00040493"/>
    </source>
</evidence>
<dbReference type="GO" id="GO:0005789">
    <property type="term" value="C:endoplasmic reticulum membrane"/>
    <property type="evidence" value="ECO:0007669"/>
    <property type="project" value="TreeGrafter"/>
</dbReference>
<evidence type="ECO:0000256" key="7">
    <source>
        <dbReference type="ARBA" id="ARBA00023136"/>
    </source>
</evidence>
<feature type="domain" description="Endoplasmic reticulum vesicle transporter C-terminal" evidence="10">
    <location>
        <begin position="146"/>
        <end position="360"/>
    </location>
</feature>
<evidence type="ECO:0000256" key="3">
    <source>
        <dbReference type="ARBA" id="ARBA00005648"/>
    </source>
</evidence>
<dbReference type="GO" id="GO:0030134">
    <property type="term" value="C:COPII-coated ER to Golgi transport vesicle"/>
    <property type="evidence" value="ECO:0007669"/>
    <property type="project" value="TreeGrafter"/>
</dbReference>
<dbReference type="FunCoup" id="H2ZMJ8">
    <property type="interactions" value="828"/>
</dbReference>
<comment type="subcellular location">
    <subcellularLocation>
        <location evidence="2">Endoplasmic reticulum-Golgi intermediate compartment membrane</location>
        <topology evidence="2">Multi-pass membrane protein</topology>
    </subcellularLocation>
    <subcellularLocation>
        <location evidence="1">Golgi apparatus</location>
        <location evidence="1">cis-Golgi network membrane</location>
        <topology evidence="1">Multi-pass membrane protein</topology>
    </subcellularLocation>
</comment>
<keyword evidence="13" id="KW-1185">Reference proteome</keyword>
<protein>
    <recommendedName>
        <fullName evidence="8">Endoplasmic reticulum-Golgi intermediate compartment protein 3</fullName>
    </recommendedName>
</protein>
<keyword evidence="5" id="KW-0813">Transport</keyword>
<dbReference type="GO" id="GO:0033116">
    <property type="term" value="C:endoplasmic reticulum-Golgi intermediate compartment membrane"/>
    <property type="evidence" value="ECO:0007669"/>
    <property type="project" value="UniProtKB-SubCell"/>
</dbReference>
<keyword evidence="5" id="KW-0931">ER-Golgi transport</keyword>
<feature type="transmembrane region" description="Helical" evidence="9">
    <location>
        <begin position="25"/>
        <end position="44"/>
    </location>
</feature>
<dbReference type="PANTHER" id="PTHR10984:SF25">
    <property type="entry name" value="ENDOPLASMIC RETICULUM-GOLGI INTERMEDIATE COMPARTMENT PROTEIN 3"/>
    <property type="match status" value="1"/>
</dbReference>
<evidence type="ECO:0000313" key="13">
    <source>
        <dbReference type="Proteomes" id="UP000007875"/>
    </source>
</evidence>
<dbReference type="AlphaFoldDB" id="H2ZMJ8"/>
<evidence type="ECO:0000259" key="11">
    <source>
        <dbReference type="Pfam" id="PF13850"/>
    </source>
</evidence>
<reference evidence="13" key="1">
    <citation type="submission" date="2003-08" db="EMBL/GenBank/DDBJ databases">
        <authorList>
            <person name="Birren B."/>
            <person name="Nusbaum C."/>
            <person name="Abebe A."/>
            <person name="Abouelleil A."/>
            <person name="Adekoya E."/>
            <person name="Ait-zahra M."/>
            <person name="Allen N."/>
            <person name="Allen T."/>
            <person name="An P."/>
            <person name="Anderson M."/>
            <person name="Anderson S."/>
            <person name="Arachchi H."/>
            <person name="Armbruster J."/>
            <person name="Bachantsang P."/>
            <person name="Baldwin J."/>
            <person name="Barry A."/>
            <person name="Bayul T."/>
            <person name="Blitshsteyn B."/>
            <person name="Bloom T."/>
            <person name="Blye J."/>
            <person name="Boguslavskiy L."/>
            <person name="Borowsky M."/>
            <person name="Boukhgalter B."/>
            <person name="Brunache A."/>
            <person name="Butler J."/>
            <person name="Calixte N."/>
            <person name="Calvo S."/>
            <person name="Camarata J."/>
            <person name="Campo K."/>
            <person name="Chang J."/>
            <person name="Cheshatsang Y."/>
            <person name="Citroen M."/>
            <person name="Collymore A."/>
            <person name="Considine T."/>
            <person name="Cook A."/>
            <person name="Cooke P."/>
            <person name="Corum B."/>
            <person name="Cuomo C."/>
            <person name="David R."/>
            <person name="Dawoe T."/>
            <person name="Degray S."/>
            <person name="Dodge S."/>
            <person name="Dooley K."/>
            <person name="Dorje P."/>
            <person name="Dorjee K."/>
            <person name="Dorris L."/>
            <person name="Duffey N."/>
            <person name="Dupes A."/>
            <person name="Elkins T."/>
            <person name="Engels R."/>
            <person name="Erickson J."/>
            <person name="Farina A."/>
            <person name="Faro S."/>
            <person name="Ferreira P."/>
            <person name="Fischer H."/>
            <person name="Fitzgerald M."/>
            <person name="Foley K."/>
            <person name="Gage D."/>
            <person name="Galagan J."/>
            <person name="Gearin G."/>
            <person name="Gnerre S."/>
            <person name="Gnirke A."/>
            <person name="Goyette A."/>
            <person name="Graham J."/>
            <person name="Grandbois E."/>
            <person name="Gyaltsen K."/>
            <person name="Hafez N."/>
            <person name="Hagopian D."/>
            <person name="Hagos B."/>
            <person name="Hall J."/>
            <person name="Hatcher B."/>
            <person name="Heller A."/>
            <person name="Higgins H."/>
            <person name="Honan T."/>
            <person name="Horn A."/>
            <person name="Houde N."/>
            <person name="Hughes L."/>
            <person name="Hulme W."/>
            <person name="Husby E."/>
            <person name="Iliev I."/>
            <person name="Jaffe D."/>
            <person name="Jones C."/>
            <person name="Kamal M."/>
            <person name="Kamat A."/>
            <person name="Kamvysselis M."/>
            <person name="Karlsson E."/>
            <person name="Kells C."/>
            <person name="Kieu A."/>
            <person name="Kisner P."/>
            <person name="Kodira C."/>
            <person name="Kulbokas E."/>
            <person name="Labutti K."/>
            <person name="Lama D."/>
            <person name="Landers T."/>
            <person name="Leger J."/>
            <person name="Levine S."/>
            <person name="Lewis D."/>
            <person name="Lewis T."/>
            <person name="Lindblad-toh K."/>
            <person name="Liu X."/>
            <person name="Lokyitsang T."/>
            <person name="Lokyitsang Y."/>
            <person name="Lucien O."/>
            <person name="Lui A."/>
            <person name="Ma L.J."/>
            <person name="Mabbitt R."/>
            <person name="Macdonald J."/>
            <person name="Maclean C."/>
            <person name="Major J."/>
            <person name="Manning J."/>
            <person name="Marabella R."/>
            <person name="Maru K."/>
            <person name="Matthews C."/>
            <person name="Mauceli E."/>
            <person name="Mccarthy M."/>
            <person name="Mcdonough S."/>
            <person name="Mcghee T."/>
            <person name="Meldrim J."/>
            <person name="Meneus L."/>
            <person name="Mesirov J."/>
            <person name="Mihalev A."/>
            <person name="Mihova T."/>
            <person name="Mikkelsen T."/>
            <person name="Mlenga V."/>
            <person name="Moru K."/>
            <person name="Mozes J."/>
            <person name="Mulrain L."/>
            <person name="Munson G."/>
            <person name="Naylor J."/>
            <person name="Newes C."/>
            <person name="Nguyen C."/>
            <person name="Nguyen N."/>
            <person name="Nguyen T."/>
            <person name="Nicol R."/>
            <person name="Nielsen C."/>
            <person name="Nizzari M."/>
            <person name="Norbu C."/>
            <person name="Norbu N."/>
            <person name="O'donnell P."/>
            <person name="Okoawo O."/>
            <person name="O'leary S."/>
            <person name="Omotosho B."/>
            <person name="O'neill K."/>
            <person name="Osman S."/>
            <person name="Parker S."/>
            <person name="Perrin D."/>
            <person name="Phunkhang P."/>
            <person name="Piqani B."/>
            <person name="Purcell S."/>
            <person name="Rachupka T."/>
            <person name="Ramasamy U."/>
            <person name="Rameau R."/>
            <person name="Ray V."/>
            <person name="Raymond C."/>
            <person name="Retta R."/>
            <person name="Richardson S."/>
            <person name="Rise C."/>
            <person name="Rodriguez J."/>
            <person name="Rogers J."/>
            <person name="Rogov P."/>
            <person name="Rutman M."/>
            <person name="Schupbach R."/>
            <person name="Seaman C."/>
            <person name="Settipalli S."/>
            <person name="Sharpe T."/>
            <person name="Sheridan J."/>
            <person name="Sherpa N."/>
            <person name="Shi J."/>
            <person name="Smirnov S."/>
            <person name="Smith C."/>
            <person name="Sougnez C."/>
            <person name="Spencer B."/>
            <person name="Stalker J."/>
            <person name="Stange-thomann N."/>
            <person name="Stavropoulos S."/>
            <person name="Stetson K."/>
            <person name="Stone C."/>
            <person name="Stone S."/>
            <person name="Stubbs M."/>
            <person name="Talamas J."/>
            <person name="Tchuinga P."/>
            <person name="Tenzing P."/>
            <person name="Tesfaye S."/>
            <person name="Theodore J."/>
            <person name="Thoulutsang Y."/>
            <person name="Topham K."/>
            <person name="Towey S."/>
            <person name="Tsamla T."/>
            <person name="Tsomo N."/>
            <person name="Vallee D."/>
            <person name="Vassiliev H."/>
            <person name="Venkataraman V."/>
            <person name="Vinson J."/>
            <person name="Vo A."/>
            <person name="Wade C."/>
            <person name="Wang S."/>
            <person name="Wangchuk T."/>
            <person name="Wangdi T."/>
            <person name="Whittaker C."/>
            <person name="Wilkinson J."/>
            <person name="Wu Y."/>
            <person name="Wyman D."/>
            <person name="Yadav S."/>
            <person name="Yang S."/>
            <person name="Yang X."/>
            <person name="Yeager S."/>
            <person name="Yee E."/>
            <person name="Young G."/>
            <person name="Zainoun J."/>
            <person name="Zembeck L."/>
            <person name="Zimmer A."/>
            <person name="Zody M."/>
            <person name="Lander E."/>
        </authorList>
    </citation>
    <scope>NUCLEOTIDE SEQUENCE [LARGE SCALE GENOMIC DNA]</scope>
</reference>
<evidence type="ECO:0000256" key="4">
    <source>
        <dbReference type="ARBA" id="ARBA00022692"/>
    </source>
</evidence>
<dbReference type="GO" id="GO:0006888">
    <property type="term" value="P:endoplasmic reticulum to Golgi vesicle-mediated transport"/>
    <property type="evidence" value="ECO:0007669"/>
    <property type="project" value="TreeGrafter"/>
</dbReference>
<dbReference type="GO" id="GO:0000139">
    <property type="term" value="C:Golgi membrane"/>
    <property type="evidence" value="ECO:0007669"/>
    <property type="project" value="TreeGrafter"/>
</dbReference>
<dbReference type="HOGENOM" id="CLU_034705_1_0_1"/>
<dbReference type="InParanoid" id="H2ZMJ8"/>
<dbReference type="PANTHER" id="PTHR10984">
    <property type="entry name" value="ENDOPLASMIC RETICULUM-GOLGI INTERMEDIATE COMPARTMENT PROTEIN"/>
    <property type="match status" value="1"/>
</dbReference>
<reference evidence="12" key="2">
    <citation type="submission" date="2025-08" db="UniProtKB">
        <authorList>
            <consortium name="Ensembl"/>
        </authorList>
    </citation>
    <scope>IDENTIFICATION</scope>
</reference>
<dbReference type="Pfam" id="PF07970">
    <property type="entry name" value="COPIIcoated_ERV"/>
    <property type="match status" value="1"/>
</dbReference>
<proteinExistence type="inferred from homology"/>
<keyword evidence="6 9" id="KW-1133">Transmembrane helix</keyword>
<dbReference type="STRING" id="51511.ENSCSAVP00000018814"/>
<dbReference type="InterPro" id="IPR039542">
    <property type="entry name" value="Erv_N"/>
</dbReference>
<evidence type="ECO:0000256" key="9">
    <source>
        <dbReference type="SAM" id="Phobius"/>
    </source>
</evidence>
<keyword evidence="7 9" id="KW-0472">Membrane</keyword>